<organism evidence="1">
    <name type="scientific">Arion vulgaris</name>
    <dbReference type="NCBI Taxonomy" id="1028688"/>
    <lineage>
        <taxon>Eukaryota</taxon>
        <taxon>Metazoa</taxon>
        <taxon>Spiralia</taxon>
        <taxon>Lophotrochozoa</taxon>
        <taxon>Mollusca</taxon>
        <taxon>Gastropoda</taxon>
        <taxon>Heterobranchia</taxon>
        <taxon>Euthyneura</taxon>
        <taxon>Panpulmonata</taxon>
        <taxon>Eupulmonata</taxon>
        <taxon>Stylommatophora</taxon>
        <taxon>Helicina</taxon>
        <taxon>Arionoidea</taxon>
        <taxon>Arionidae</taxon>
        <taxon>Arion</taxon>
    </lineage>
</organism>
<proteinExistence type="predicted"/>
<name>A0A0B6ZMF8_9EUPU</name>
<gene>
    <name evidence="1" type="primary">ORF68143</name>
</gene>
<dbReference type="AlphaFoldDB" id="A0A0B6ZMF8"/>
<reference evidence="1" key="1">
    <citation type="submission" date="2014-12" db="EMBL/GenBank/DDBJ databases">
        <title>Insight into the proteome of Arion vulgaris.</title>
        <authorList>
            <person name="Aradska J."/>
            <person name="Bulat T."/>
            <person name="Smidak R."/>
            <person name="Sarate P."/>
            <person name="Gangsoo J."/>
            <person name="Sialana F."/>
            <person name="Bilban M."/>
            <person name="Lubec G."/>
        </authorList>
    </citation>
    <scope>NUCLEOTIDE SEQUENCE</scope>
    <source>
        <tissue evidence="1">Skin</tissue>
    </source>
</reference>
<sequence length="62" mass="7057">MCSIFDAILQYRIITTLKHTPNPQSVCRSKEETGLTTMNILKFVEKVTGTIHCPLFQPYLSV</sequence>
<evidence type="ECO:0000313" key="1">
    <source>
        <dbReference type="EMBL" id="CEK68895.1"/>
    </source>
</evidence>
<dbReference type="EMBL" id="HACG01022030">
    <property type="protein sequence ID" value="CEK68895.1"/>
    <property type="molecule type" value="Transcribed_RNA"/>
</dbReference>
<accession>A0A0B6ZMF8</accession>
<protein>
    <submittedName>
        <fullName evidence="1">Uncharacterized protein</fullName>
    </submittedName>
</protein>